<reference evidence="1" key="1">
    <citation type="submission" date="2024-03" db="EMBL/GenBank/DDBJ databases">
        <title>Human intestinal bacterial collection.</title>
        <authorList>
            <person name="Pauvert C."/>
            <person name="Hitch T.C.A."/>
            <person name="Clavel T."/>
        </authorList>
    </citation>
    <scope>NUCLEOTIDE SEQUENCE</scope>
    <source>
        <strain evidence="1">CLA-AA-H227</strain>
    </source>
</reference>
<evidence type="ECO:0000313" key="2">
    <source>
        <dbReference type="Proteomes" id="UP001439875"/>
    </source>
</evidence>
<organism evidence="1 2">
    <name type="scientific">Robertmurraya yapensis</name>
    <name type="common">ex Hitch et al 2024</name>
    <dbReference type="NCBI Taxonomy" id="3133160"/>
    <lineage>
        <taxon>Bacteria</taxon>
        <taxon>Bacillati</taxon>
        <taxon>Bacillota</taxon>
        <taxon>Bacilli</taxon>
        <taxon>Bacillales</taxon>
        <taxon>Bacillaceae</taxon>
        <taxon>Robertmurraya</taxon>
    </lineage>
</organism>
<evidence type="ECO:0000313" key="1">
    <source>
        <dbReference type="EMBL" id="MEQ2529083.1"/>
    </source>
</evidence>
<proteinExistence type="predicted"/>
<accession>A0ACC6SGC8</accession>
<gene>
    <name evidence="1" type="ORF">WMO40_20625</name>
</gene>
<keyword evidence="2" id="KW-1185">Reference proteome</keyword>
<sequence>MHFSVNEIIKKFWRDYHFAVDKADYYNLLVQAKLNCLELMENLEGEEFLTFYDNSPLFAMISEVHRVCPNAVEELAAQDKFFETALNLFIDYSDEKRELLRDTFLIQPNTLYRFK</sequence>
<dbReference type="Proteomes" id="UP001439875">
    <property type="component" value="Unassembled WGS sequence"/>
</dbReference>
<name>A0ACC6SGC8_9BACI</name>
<comment type="caution">
    <text evidence="1">The sequence shown here is derived from an EMBL/GenBank/DDBJ whole genome shotgun (WGS) entry which is preliminary data.</text>
</comment>
<dbReference type="EMBL" id="JBBMEW010000027">
    <property type="protein sequence ID" value="MEQ2529083.1"/>
    <property type="molecule type" value="Genomic_DNA"/>
</dbReference>
<protein>
    <submittedName>
        <fullName evidence="1">Uncharacterized protein</fullName>
    </submittedName>
</protein>